<keyword evidence="1" id="KW-0472">Membrane</keyword>
<evidence type="ECO:0000256" key="1">
    <source>
        <dbReference type="SAM" id="Phobius"/>
    </source>
</evidence>
<organism evidence="2 3">
    <name type="scientific">Candidatus Curtissbacteria bacterium RIFCSPHIGHO2_01_FULL_40_12</name>
    <dbReference type="NCBI Taxonomy" id="1797710"/>
    <lineage>
        <taxon>Bacteria</taxon>
        <taxon>Candidatus Curtissiibacteriota</taxon>
    </lineage>
</organism>
<gene>
    <name evidence="2" type="ORF">A2693_01115</name>
</gene>
<evidence type="ECO:0000313" key="2">
    <source>
        <dbReference type="EMBL" id="OGD89593.1"/>
    </source>
</evidence>
<keyword evidence="1" id="KW-0812">Transmembrane</keyword>
<evidence type="ECO:0008006" key="4">
    <source>
        <dbReference type="Google" id="ProtNLM"/>
    </source>
</evidence>
<proteinExistence type="predicted"/>
<keyword evidence="1" id="KW-1133">Transmembrane helix</keyword>
<protein>
    <recommendedName>
        <fullName evidence="4">DUF1648 domain-containing protein</fullName>
    </recommendedName>
</protein>
<name>A0A1F5GCI4_9BACT</name>
<feature type="transmembrane region" description="Helical" evidence="1">
    <location>
        <begin position="53"/>
        <end position="77"/>
    </location>
</feature>
<evidence type="ECO:0000313" key="3">
    <source>
        <dbReference type="Proteomes" id="UP000178577"/>
    </source>
</evidence>
<dbReference type="EMBL" id="MFAY01000004">
    <property type="protein sequence ID" value="OGD89593.1"/>
    <property type="molecule type" value="Genomic_DNA"/>
</dbReference>
<dbReference type="Proteomes" id="UP000178577">
    <property type="component" value="Unassembled WGS sequence"/>
</dbReference>
<dbReference type="AlphaFoldDB" id="A0A1F5GCI4"/>
<sequence>MGKIKVENGVLIFCVVSILAQASLILSASGKLPPQIPIFYSKPWGEPMLGPPIALWILPAISTVSSLVNFSLATFLFKETGFLTRTLFITTFIINSMTLYDTGKIISLLT</sequence>
<comment type="caution">
    <text evidence="2">The sequence shown here is derived from an EMBL/GenBank/DDBJ whole genome shotgun (WGS) entry which is preliminary data.</text>
</comment>
<reference evidence="2 3" key="1">
    <citation type="journal article" date="2016" name="Nat. Commun.">
        <title>Thousands of microbial genomes shed light on interconnected biogeochemical processes in an aquifer system.</title>
        <authorList>
            <person name="Anantharaman K."/>
            <person name="Brown C.T."/>
            <person name="Hug L.A."/>
            <person name="Sharon I."/>
            <person name="Castelle C.J."/>
            <person name="Probst A.J."/>
            <person name="Thomas B.C."/>
            <person name="Singh A."/>
            <person name="Wilkins M.J."/>
            <person name="Karaoz U."/>
            <person name="Brodie E.L."/>
            <person name="Williams K.H."/>
            <person name="Hubbard S.S."/>
            <person name="Banfield J.F."/>
        </authorList>
    </citation>
    <scope>NUCLEOTIDE SEQUENCE [LARGE SCALE GENOMIC DNA]</scope>
</reference>
<accession>A0A1F5GCI4</accession>